<sequence length="181" mass="21009">MSLKPATVYVERFPDNELSRINEFIDEEFKGIVVLLERQYREPLHPEVTSQVSAGDEYRYLVVNDKIRALAFVRRTDFNHYELMLTSLTIDQGELVYDNAGKIWDPKLFIHIDAVGPAFSGPISNWPDWKAAYDAALSADGRHVPGDRAVQYWTDIRQNYFYQSINPVETLKAFYYTPHLD</sequence>
<evidence type="ECO:0000313" key="2">
    <source>
        <dbReference type="Proteomes" id="UP000664628"/>
    </source>
</evidence>
<keyword evidence="2" id="KW-1185">Reference proteome</keyword>
<gene>
    <name evidence="1" type="ORF">J2I46_01970</name>
</gene>
<organism evidence="1 2">
    <name type="scientific">Fibrella forsythiae</name>
    <dbReference type="NCBI Taxonomy" id="2817061"/>
    <lineage>
        <taxon>Bacteria</taxon>
        <taxon>Pseudomonadati</taxon>
        <taxon>Bacteroidota</taxon>
        <taxon>Cytophagia</taxon>
        <taxon>Cytophagales</taxon>
        <taxon>Spirosomataceae</taxon>
        <taxon>Fibrella</taxon>
    </lineage>
</organism>
<evidence type="ECO:0000313" key="1">
    <source>
        <dbReference type="EMBL" id="MBO0947331.1"/>
    </source>
</evidence>
<dbReference type="RefSeq" id="WP_207327247.1">
    <property type="nucleotide sequence ID" value="NZ_JAFMYW010000001.1"/>
</dbReference>
<proteinExistence type="predicted"/>
<accession>A0ABS3JBG9</accession>
<dbReference type="Proteomes" id="UP000664628">
    <property type="component" value="Unassembled WGS sequence"/>
</dbReference>
<dbReference type="EMBL" id="JAFMYW010000001">
    <property type="protein sequence ID" value="MBO0947331.1"/>
    <property type="molecule type" value="Genomic_DNA"/>
</dbReference>
<reference evidence="1 2" key="1">
    <citation type="submission" date="2021-03" db="EMBL/GenBank/DDBJ databases">
        <title>Fibrella sp. HMF5405 genome sequencing and assembly.</title>
        <authorList>
            <person name="Kang H."/>
            <person name="Kim H."/>
            <person name="Bae S."/>
            <person name="Joh K."/>
        </authorList>
    </citation>
    <scope>NUCLEOTIDE SEQUENCE [LARGE SCALE GENOMIC DNA]</scope>
    <source>
        <strain evidence="1 2">HMF5405</strain>
    </source>
</reference>
<name>A0ABS3JBG9_9BACT</name>
<protein>
    <submittedName>
        <fullName evidence="1">Uncharacterized protein</fullName>
    </submittedName>
</protein>
<comment type="caution">
    <text evidence="1">The sequence shown here is derived from an EMBL/GenBank/DDBJ whole genome shotgun (WGS) entry which is preliminary data.</text>
</comment>